<dbReference type="InterPro" id="IPR008949">
    <property type="entry name" value="Isoprenoid_synthase_dom_sf"/>
</dbReference>
<dbReference type="SUPFAM" id="SSF48576">
    <property type="entry name" value="Terpenoid synthases"/>
    <property type="match status" value="1"/>
</dbReference>
<comment type="caution">
    <text evidence="1">The sequence shown here is derived from an EMBL/GenBank/DDBJ whole genome shotgun (WGS) entry which is preliminary data.</text>
</comment>
<evidence type="ECO:0000313" key="2">
    <source>
        <dbReference type="Proteomes" id="UP000540685"/>
    </source>
</evidence>
<accession>A0A7W9IM02</accession>
<sequence>MLKPRWFGLDVTVGGPADAHRSLDILAAADAATTVIPLIGRMARWIGPLGAPFYPDLAPLCSLMAVHGTPWLPSSTCYLAARAAAWLQAIDAWSDDHGTEPAAVESGVAHYLEVVRGAAPDPGDPLAVSLAEIRDDVRGGPSAAAVFERWQEATEATIVGMRFERRIADAAAVGGRPPELAEYLRHGAGSIGLAMMVTATWSSMEEPELPELIPDLRQPLYDASIAVRLANDLRGHRREQAEGNLDALALGLSPEELGDLLDEHLTRCLQRLRSLAAASPGPALALERLAIWSIRQYQRFDAGHVY</sequence>
<name>A0A7W9IM02_9ACTN</name>
<organism evidence="1 2">
    <name type="scientific">Streptosporangium becharense</name>
    <dbReference type="NCBI Taxonomy" id="1816182"/>
    <lineage>
        <taxon>Bacteria</taxon>
        <taxon>Bacillati</taxon>
        <taxon>Actinomycetota</taxon>
        <taxon>Actinomycetes</taxon>
        <taxon>Streptosporangiales</taxon>
        <taxon>Streptosporangiaceae</taxon>
        <taxon>Streptosporangium</taxon>
    </lineage>
</organism>
<dbReference type="Proteomes" id="UP000540685">
    <property type="component" value="Unassembled WGS sequence"/>
</dbReference>
<evidence type="ECO:0008006" key="3">
    <source>
        <dbReference type="Google" id="ProtNLM"/>
    </source>
</evidence>
<protein>
    <recommendedName>
        <fullName evidence="3">Terpene synthase</fullName>
    </recommendedName>
</protein>
<dbReference type="Gene3D" id="1.10.600.10">
    <property type="entry name" value="Farnesyl Diphosphate Synthase"/>
    <property type="match status" value="1"/>
</dbReference>
<dbReference type="EMBL" id="JACHMP010000001">
    <property type="protein sequence ID" value="MBB5823215.1"/>
    <property type="molecule type" value="Genomic_DNA"/>
</dbReference>
<reference evidence="1 2" key="1">
    <citation type="submission" date="2020-08" db="EMBL/GenBank/DDBJ databases">
        <title>Sequencing the genomes of 1000 actinobacteria strains.</title>
        <authorList>
            <person name="Klenk H.-P."/>
        </authorList>
    </citation>
    <scope>NUCLEOTIDE SEQUENCE [LARGE SCALE GENOMIC DNA]</scope>
    <source>
        <strain evidence="1 2">DSM 46887</strain>
    </source>
</reference>
<dbReference type="RefSeq" id="WP_184540231.1">
    <property type="nucleotide sequence ID" value="NZ_JACHMP010000001.1"/>
</dbReference>
<gene>
    <name evidence="1" type="ORF">F4562_006277</name>
</gene>
<dbReference type="AlphaFoldDB" id="A0A7W9IM02"/>
<evidence type="ECO:0000313" key="1">
    <source>
        <dbReference type="EMBL" id="MBB5823215.1"/>
    </source>
</evidence>
<keyword evidence="2" id="KW-1185">Reference proteome</keyword>
<dbReference type="Pfam" id="PF19086">
    <property type="entry name" value="Terpene_syn_C_2"/>
    <property type="match status" value="1"/>
</dbReference>
<proteinExistence type="predicted"/>